<protein>
    <submittedName>
        <fullName evidence="1">Uncharacterized protein</fullName>
    </submittedName>
</protein>
<evidence type="ECO:0000313" key="1">
    <source>
        <dbReference type="EMBL" id="MDG3496678.1"/>
    </source>
</evidence>
<keyword evidence="2" id="KW-1185">Reference proteome</keyword>
<sequence>MTVGDLTVGDLTVGDLAVGALLVEFWGSEEVVFLGLDSVWADISPMEIIPRLTTATVDTSSNLFVENFIEHFVEHFCSIYIPHPRSNFAESIEIVQS</sequence>
<comment type="caution">
    <text evidence="1">The sequence shown here is derived from an EMBL/GenBank/DDBJ whole genome shotgun (WGS) entry which is preliminary data.</text>
</comment>
<accession>A0A9X4RJ31</accession>
<dbReference type="Proteomes" id="UP001152872">
    <property type="component" value="Unassembled WGS sequence"/>
</dbReference>
<dbReference type="EMBL" id="VBTY01000213">
    <property type="protein sequence ID" value="MDG3496678.1"/>
    <property type="molecule type" value="Genomic_DNA"/>
</dbReference>
<reference evidence="1" key="1">
    <citation type="submission" date="2019-05" db="EMBL/GenBank/DDBJ databases">
        <title>Whole genome sequencing of Pseudanabaena catenata USMAC16.</title>
        <authorList>
            <person name="Khan Z."/>
            <person name="Omar W.M."/>
            <person name="Convey P."/>
            <person name="Merican F."/>
            <person name="Najimudin N."/>
        </authorList>
    </citation>
    <scope>NUCLEOTIDE SEQUENCE</scope>
    <source>
        <strain evidence="1">USMAC16</strain>
    </source>
</reference>
<dbReference type="AlphaFoldDB" id="A0A9X4RJ31"/>
<gene>
    <name evidence="1" type="ORF">FEV09_19240</name>
</gene>
<name>A0A9X4RJ31_9CYAN</name>
<organism evidence="1 2">
    <name type="scientific">Pseudanabaena catenata USMAC16</name>
    <dbReference type="NCBI Taxonomy" id="1855837"/>
    <lineage>
        <taxon>Bacteria</taxon>
        <taxon>Bacillati</taxon>
        <taxon>Cyanobacteriota</taxon>
        <taxon>Cyanophyceae</taxon>
        <taxon>Pseudanabaenales</taxon>
        <taxon>Pseudanabaenaceae</taxon>
        <taxon>Pseudanabaena</taxon>
    </lineage>
</organism>
<dbReference type="RefSeq" id="WP_144052539.1">
    <property type="nucleotide sequence ID" value="NZ_VBTY01000213.1"/>
</dbReference>
<evidence type="ECO:0000313" key="2">
    <source>
        <dbReference type="Proteomes" id="UP001152872"/>
    </source>
</evidence>
<proteinExistence type="predicted"/>